<proteinExistence type="inferred from homology"/>
<evidence type="ECO:0000259" key="9">
    <source>
        <dbReference type="PROSITE" id="PS50975"/>
    </source>
</evidence>
<dbReference type="PANTHER" id="PTHR12241:SF145">
    <property type="entry name" value="TUBULIN POLYGLUTAMYLASE TTLL5"/>
    <property type="match status" value="1"/>
</dbReference>
<feature type="region of interest" description="Disordered" evidence="8">
    <location>
        <begin position="1"/>
        <end position="26"/>
    </location>
</feature>
<dbReference type="AlphaFoldDB" id="A0A914PVM2"/>
<dbReference type="PANTHER" id="PTHR12241">
    <property type="entry name" value="TUBULIN POLYGLUTAMYLASE"/>
    <property type="match status" value="1"/>
</dbReference>
<sequence>MNKNYDIELSSNESDNDSDSNETFTGADNSSKAKIKYMRFSPDALKYVSIGHKFSAKNPTKYTSKGISHNMCFKMIKSDSRLVKSILYSYGFTQCSRKNDKVNFIWANTHMNGQTLRTFLPWQRINHFPRSVSITKKDMLHQNLSLMRKHFGGCYDFYPESFVIPDDKELLDAHYSDKETFPPLISKPASASRGRGIQIITDLKQVDTIEAHEKSRVVLSEYISNPYLVNGRKFDLRLYVTVISFQPLIVYMFNDGLARFAVDEYDDDDGFTETFKHLTNYSLNKFSENFIKNNDPTQEDIGHKWTVSALLRHLAKEGIDTKLLMVRMEDIVIKTLLSIQAQVSSAIRSTGLGPNVCFELFGFDILIDNDLKPWLLEVNLSPSLACDAPLDSILKTRVLCDTLNLAMVPILLDKNADNVVAGNEENVMENNDNNDAVSSASVSSVAASRSSSPVMFTKRSKAPFRKSNSFEHRKPYNPAARVKIYSNRINLEKFRKGNFVRIFPRKDTFYLYKHMIEELDFRHEKQDMLLYKTMYNEDPDGYEIAGDVDDYHKELMDAKKYKKTSDLSPETVGFLQEALDEAAEYEREKHANGFRIYPKALPRLHPYARRRTSSQVQADELRRQARIEALLIKPLEQELLRVASSSKVLSDVKSKV</sequence>
<dbReference type="PROSITE" id="PS51221">
    <property type="entry name" value="TTL"/>
    <property type="match status" value="1"/>
</dbReference>
<keyword evidence="3 7" id="KW-0547">Nucleotide-binding</keyword>
<dbReference type="GO" id="GO:0036064">
    <property type="term" value="C:ciliary basal body"/>
    <property type="evidence" value="ECO:0007669"/>
    <property type="project" value="TreeGrafter"/>
</dbReference>
<dbReference type="WBParaSite" id="PDA_v2.g22804.t1">
    <property type="protein sequence ID" value="PDA_v2.g22804.t1"/>
    <property type="gene ID" value="PDA_v2.g22804"/>
</dbReference>
<dbReference type="SUPFAM" id="SSF56059">
    <property type="entry name" value="Glutathione synthetase ATP-binding domain-like"/>
    <property type="match status" value="1"/>
</dbReference>
<evidence type="ECO:0000256" key="7">
    <source>
        <dbReference type="PROSITE-ProRule" id="PRU00409"/>
    </source>
</evidence>
<dbReference type="Pfam" id="PF03133">
    <property type="entry name" value="TTL"/>
    <property type="match status" value="1"/>
</dbReference>
<evidence type="ECO:0000256" key="4">
    <source>
        <dbReference type="ARBA" id="ARBA00022840"/>
    </source>
</evidence>
<reference evidence="11" key="1">
    <citation type="submission" date="2022-11" db="UniProtKB">
        <authorList>
            <consortium name="WormBaseParasite"/>
        </authorList>
    </citation>
    <scope>IDENTIFICATION</scope>
</reference>
<evidence type="ECO:0000256" key="3">
    <source>
        <dbReference type="ARBA" id="ARBA00022741"/>
    </source>
</evidence>
<keyword evidence="4 7" id="KW-0067">ATP-binding</keyword>
<dbReference type="InterPro" id="IPR011761">
    <property type="entry name" value="ATP-grasp"/>
</dbReference>
<evidence type="ECO:0000313" key="11">
    <source>
        <dbReference type="WBParaSite" id="PDA_v2.g22804.t1"/>
    </source>
</evidence>
<comment type="catalytic activity">
    <reaction evidence="6">
        <text>L-glutamyl-[protein] + L-glutamate + ATP = gamma-L-glutamyl-L-glutamyl-[protein] + ADP + phosphate + H(+)</text>
        <dbReference type="Rhea" id="RHEA:60144"/>
        <dbReference type="Rhea" id="RHEA-COMP:10208"/>
        <dbReference type="Rhea" id="RHEA-COMP:15517"/>
        <dbReference type="ChEBI" id="CHEBI:15378"/>
        <dbReference type="ChEBI" id="CHEBI:29973"/>
        <dbReference type="ChEBI" id="CHEBI:29985"/>
        <dbReference type="ChEBI" id="CHEBI:30616"/>
        <dbReference type="ChEBI" id="CHEBI:43474"/>
        <dbReference type="ChEBI" id="CHEBI:143622"/>
        <dbReference type="ChEBI" id="CHEBI:456216"/>
    </reaction>
    <physiologicalReaction direction="left-to-right" evidence="6">
        <dbReference type="Rhea" id="RHEA:60145"/>
    </physiologicalReaction>
</comment>
<evidence type="ECO:0000256" key="1">
    <source>
        <dbReference type="ARBA" id="ARBA00006820"/>
    </source>
</evidence>
<name>A0A914PVM2_9BILA</name>
<dbReference type="Proteomes" id="UP000887578">
    <property type="component" value="Unplaced"/>
</dbReference>
<dbReference type="InterPro" id="IPR004344">
    <property type="entry name" value="TTL/TTLL_fam"/>
</dbReference>
<evidence type="ECO:0000256" key="8">
    <source>
        <dbReference type="SAM" id="MobiDB-lite"/>
    </source>
</evidence>
<dbReference type="PROSITE" id="PS50975">
    <property type="entry name" value="ATP_GRASP"/>
    <property type="match status" value="1"/>
</dbReference>
<dbReference type="GO" id="GO:0005524">
    <property type="term" value="F:ATP binding"/>
    <property type="evidence" value="ECO:0007669"/>
    <property type="project" value="UniProtKB-UniRule"/>
</dbReference>
<accession>A0A914PVM2</accession>
<dbReference type="GO" id="GO:0000226">
    <property type="term" value="P:microtubule cytoskeleton organization"/>
    <property type="evidence" value="ECO:0007669"/>
    <property type="project" value="TreeGrafter"/>
</dbReference>
<protein>
    <recommendedName>
        <fullName evidence="5">Tubulin--tyrosine ligase-like protein 5</fullName>
    </recommendedName>
</protein>
<dbReference type="GO" id="GO:0070740">
    <property type="term" value="F:tubulin-glutamic acid ligase activity"/>
    <property type="evidence" value="ECO:0007669"/>
    <property type="project" value="TreeGrafter"/>
</dbReference>
<evidence type="ECO:0000256" key="2">
    <source>
        <dbReference type="ARBA" id="ARBA00022598"/>
    </source>
</evidence>
<dbReference type="GO" id="GO:0046872">
    <property type="term" value="F:metal ion binding"/>
    <property type="evidence" value="ECO:0007669"/>
    <property type="project" value="InterPro"/>
</dbReference>
<dbReference type="GO" id="GO:0015631">
    <property type="term" value="F:tubulin binding"/>
    <property type="evidence" value="ECO:0007669"/>
    <property type="project" value="TreeGrafter"/>
</dbReference>
<evidence type="ECO:0000256" key="5">
    <source>
        <dbReference type="ARBA" id="ARBA00041448"/>
    </source>
</evidence>
<keyword evidence="2" id="KW-0436">Ligase</keyword>
<keyword evidence="10" id="KW-1185">Reference proteome</keyword>
<comment type="similarity">
    <text evidence="1">Belongs to the tubulin--tyrosine ligase family.</text>
</comment>
<evidence type="ECO:0000313" key="10">
    <source>
        <dbReference type="Proteomes" id="UP000887578"/>
    </source>
</evidence>
<evidence type="ECO:0000256" key="6">
    <source>
        <dbReference type="ARBA" id="ARBA00049274"/>
    </source>
</evidence>
<dbReference type="GO" id="GO:0019098">
    <property type="term" value="P:reproductive behavior"/>
    <property type="evidence" value="ECO:0007669"/>
    <property type="project" value="UniProtKB-ARBA"/>
</dbReference>
<feature type="domain" description="ATP-grasp" evidence="9">
    <location>
        <begin position="148"/>
        <end position="407"/>
    </location>
</feature>
<organism evidence="10 11">
    <name type="scientific">Panagrolaimus davidi</name>
    <dbReference type="NCBI Taxonomy" id="227884"/>
    <lineage>
        <taxon>Eukaryota</taxon>
        <taxon>Metazoa</taxon>
        <taxon>Ecdysozoa</taxon>
        <taxon>Nematoda</taxon>
        <taxon>Chromadorea</taxon>
        <taxon>Rhabditida</taxon>
        <taxon>Tylenchina</taxon>
        <taxon>Panagrolaimomorpha</taxon>
        <taxon>Panagrolaimoidea</taxon>
        <taxon>Panagrolaimidae</taxon>
        <taxon>Panagrolaimus</taxon>
    </lineage>
</organism>
<dbReference type="Gene3D" id="3.30.470.20">
    <property type="entry name" value="ATP-grasp fold, B domain"/>
    <property type="match status" value="1"/>
</dbReference>